<gene>
    <name evidence="2" type="ORF">PbJCM13498_04500</name>
</gene>
<dbReference type="RefSeq" id="WP_153637560.1">
    <property type="nucleotide sequence ID" value="NZ_BLAX01000001.1"/>
</dbReference>
<dbReference type="AlphaFoldDB" id="A0A5M4AVX3"/>
<keyword evidence="1" id="KW-1133">Transmembrane helix</keyword>
<keyword evidence="1" id="KW-0472">Membrane</keyword>
<proteinExistence type="predicted"/>
<comment type="caution">
    <text evidence="2">The sequence shown here is derived from an EMBL/GenBank/DDBJ whole genome shotgun (WGS) entry which is preliminary data.</text>
</comment>
<keyword evidence="3" id="KW-1185">Reference proteome</keyword>
<evidence type="ECO:0000313" key="3">
    <source>
        <dbReference type="Proteomes" id="UP000391834"/>
    </source>
</evidence>
<feature type="transmembrane region" description="Helical" evidence="1">
    <location>
        <begin position="7"/>
        <end position="27"/>
    </location>
</feature>
<reference evidence="2 3" key="1">
    <citation type="submission" date="2019-10" db="EMBL/GenBank/DDBJ databases">
        <title>Prolixibacter strains distinguished by the presence of nitrate reductase genes were adept at nitrate-dependent anaerobic corrosion of metallic iron and carbon steel.</title>
        <authorList>
            <person name="Iino T."/>
            <person name="Shono N."/>
            <person name="Ito K."/>
            <person name="Nakamura R."/>
            <person name="Sueoka K."/>
            <person name="Harayama S."/>
            <person name="Ohkuma M."/>
        </authorList>
    </citation>
    <scope>NUCLEOTIDE SEQUENCE [LARGE SCALE GENOMIC DNA]</scope>
    <source>
        <strain evidence="2 3">JCM 13498</strain>
    </source>
</reference>
<accession>A0A5M4AVX3</accession>
<feature type="transmembrane region" description="Helical" evidence="1">
    <location>
        <begin position="33"/>
        <end position="49"/>
    </location>
</feature>
<organism evidence="2 3">
    <name type="scientific">Prolixibacter bellariivorans</name>
    <dbReference type="NCBI Taxonomy" id="314319"/>
    <lineage>
        <taxon>Bacteria</taxon>
        <taxon>Pseudomonadati</taxon>
        <taxon>Bacteroidota</taxon>
        <taxon>Bacteroidia</taxon>
        <taxon>Marinilabiliales</taxon>
        <taxon>Prolixibacteraceae</taxon>
        <taxon>Prolixibacter</taxon>
    </lineage>
</organism>
<evidence type="ECO:0000256" key="1">
    <source>
        <dbReference type="SAM" id="Phobius"/>
    </source>
</evidence>
<sequence>MKKRTLSYIQFVIGIILALVGAALMFFGLLPTGARITIGIVGLLLIATSRRKMDLL</sequence>
<dbReference type="Proteomes" id="UP000391834">
    <property type="component" value="Unassembled WGS sequence"/>
</dbReference>
<dbReference type="EMBL" id="BLAX01000001">
    <property type="protein sequence ID" value="GET31587.1"/>
    <property type="molecule type" value="Genomic_DNA"/>
</dbReference>
<evidence type="ECO:0000313" key="2">
    <source>
        <dbReference type="EMBL" id="GET31587.1"/>
    </source>
</evidence>
<keyword evidence="1" id="KW-0812">Transmembrane</keyword>
<name>A0A5M4AVX3_9BACT</name>
<dbReference type="OrthoDB" id="9905027at2"/>
<protein>
    <submittedName>
        <fullName evidence="2">Uncharacterized protein</fullName>
    </submittedName>
</protein>